<reference evidence="8" key="2">
    <citation type="submission" date="2020-11" db="EMBL/GenBank/DDBJ databases">
        <authorList>
            <consortium name="DOE Joint Genome Institute"/>
            <person name="Kuo A."/>
            <person name="Miyauchi S."/>
            <person name="Kiss E."/>
            <person name="Drula E."/>
            <person name="Kohler A."/>
            <person name="Sanchez-Garcia M."/>
            <person name="Andreopoulos B."/>
            <person name="Barry K.W."/>
            <person name="Bonito G."/>
            <person name="Buee M."/>
            <person name="Carver A."/>
            <person name="Chen C."/>
            <person name="Cichocki N."/>
            <person name="Clum A."/>
            <person name="Culley D."/>
            <person name="Crous P.W."/>
            <person name="Fauchery L."/>
            <person name="Girlanda M."/>
            <person name="Hayes R."/>
            <person name="Keri Z."/>
            <person name="Labutti K."/>
            <person name="Lipzen A."/>
            <person name="Lombard V."/>
            <person name="Magnuson J."/>
            <person name="Maillard F."/>
            <person name="Morin E."/>
            <person name="Murat C."/>
            <person name="Nolan M."/>
            <person name="Ohm R."/>
            <person name="Pangilinan J."/>
            <person name="Pereira M."/>
            <person name="Perotto S."/>
            <person name="Peter M."/>
            <person name="Riley R."/>
            <person name="Sitrit Y."/>
            <person name="Stielow B."/>
            <person name="Szollosi G."/>
            <person name="Zifcakova L."/>
            <person name="Stursova M."/>
            <person name="Spatafora J.W."/>
            <person name="Tedersoo L."/>
            <person name="Vaario L.-M."/>
            <person name="Yamada A."/>
            <person name="Yan M."/>
            <person name="Wang P."/>
            <person name="Xu J."/>
            <person name="Bruns T."/>
            <person name="Baldrian P."/>
            <person name="Vilgalys R."/>
            <person name="Henrissat B."/>
            <person name="Grigoriev I.V."/>
            <person name="Hibbett D."/>
            <person name="Nagy L.G."/>
            <person name="Martin F.M."/>
        </authorList>
    </citation>
    <scope>NUCLEOTIDE SEQUENCE</scope>
    <source>
        <strain evidence="8">UH-Tt-Lm1</strain>
    </source>
</reference>
<keyword evidence="5" id="KW-0560">Oxidoreductase</keyword>
<evidence type="ECO:0000256" key="4">
    <source>
        <dbReference type="ARBA" id="ARBA00022827"/>
    </source>
</evidence>
<dbReference type="GO" id="GO:0019478">
    <property type="term" value="P:D-amino acid catabolic process"/>
    <property type="evidence" value="ECO:0007669"/>
    <property type="project" value="TreeGrafter"/>
</dbReference>
<evidence type="ECO:0000256" key="6">
    <source>
        <dbReference type="PIRSR" id="PIRSR000189-1"/>
    </source>
</evidence>
<dbReference type="PIRSF" id="PIRSF000189">
    <property type="entry name" value="D-aa_oxidase"/>
    <property type="match status" value="1"/>
</dbReference>
<evidence type="ECO:0000313" key="8">
    <source>
        <dbReference type="EMBL" id="KAF9788342.1"/>
    </source>
</evidence>
<keyword evidence="4 6" id="KW-0274">FAD</keyword>
<comment type="similarity">
    <text evidence="2">Belongs to the DAMOX/DASOX family.</text>
</comment>
<dbReference type="PANTHER" id="PTHR11530:SF11">
    <property type="entry name" value="D-ASPARTATE OXIDASE"/>
    <property type="match status" value="1"/>
</dbReference>
<gene>
    <name evidence="8" type="ORF">BJ322DRAFT_1048359</name>
</gene>
<dbReference type="PANTHER" id="PTHR11530">
    <property type="entry name" value="D-AMINO ACID OXIDASE"/>
    <property type="match status" value="1"/>
</dbReference>
<feature type="binding site" evidence="6">
    <location>
        <position position="231"/>
    </location>
    <ligand>
        <name>D-dopa</name>
        <dbReference type="ChEBI" id="CHEBI:149689"/>
    </ligand>
</feature>
<comment type="caution">
    <text evidence="8">The sequence shown here is derived from an EMBL/GenBank/DDBJ whole genome shotgun (WGS) entry which is preliminary data.</text>
</comment>
<protein>
    <submittedName>
        <fullName evidence="8">D-amino-acid oxidase</fullName>
    </submittedName>
</protein>
<dbReference type="Gene3D" id="3.30.9.10">
    <property type="entry name" value="D-Amino Acid Oxidase, subunit A, domain 2"/>
    <property type="match status" value="1"/>
</dbReference>
<evidence type="ECO:0000259" key="7">
    <source>
        <dbReference type="Pfam" id="PF01266"/>
    </source>
</evidence>
<sequence length="347" mass="37869">MSERVKGVVVIGAGVVGLTTAIRIQEHGGYHVTIVAETVPGDTKSIRYTSPWAGAHHVSAAFGDLKLKQLDKETFDIMWEMSKAGSETEGLFLRVHQTDYYEVQPSQDVPFEWMPNFQLLRTDLIEGTVLAASFATITIDTPVYLPYLLARFLAKGGSVIRSSLQHISQVLEGALTASKPDALVVCAGIGARFLGGVEDKDVHPIRGQTVLIRAPWVKFGRTLNGKGEVTYIIPRRSGDVILGGTRDVDDWYPKPRPETKIEILKRSIALAPELAPPGIKNPTYEDLIPLVIEDGCGLRPGRKGGIRLERETVSGIPVIHNYGHGGYGYQSSWGSAFVALKLLDGAW</sequence>
<feature type="binding site" evidence="6">
    <location>
        <begin position="49"/>
        <end position="50"/>
    </location>
    <ligand>
        <name>FAD</name>
        <dbReference type="ChEBI" id="CHEBI:57692"/>
    </ligand>
</feature>
<dbReference type="Proteomes" id="UP000736335">
    <property type="component" value="Unassembled WGS sequence"/>
</dbReference>
<dbReference type="SUPFAM" id="SSF54373">
    <property type="entry name" value="FAD-linked reductases, C-terminal domain"/>
    <property type="match status" value="1"/>
</dbReference>
<evidence type="ECO:0000256" key="5">
    <source>
        <dbReference type="ARBA" id="ARBA00023002"/>
    </source>
</evidence>
<dbReference type="InterPro" id="IPR006076">
    <property type="entry name" value="FAD-dep_OxRdtase"/>
</dbReference>
<reference evidence="8" key="1">
    <citation type="journal article" date="2020" name="Nat. Commun.">
        <title>Large-scale genome sequencing of mycorrhizal fungi provides insights into the early evolution of symbiotic traits.</title>
        <authorList>
            <person name="Miyauchi S."/>
            <person name="Kiss E."/>
            <person name="Kuo A."/>
            <person name="Drula E."/>
            <person name="Kohler A."/>
            <person name="Sanchez-Garcia M."/>
            <person name="Morin E."/>
            <person name="Andreopoulos B."/>
            <person name="Barry K.W."/>
            <person name="Bonito G."/>
            <person name="Buee M."/>
            <person name="Carver A."/>
            <person name="Chen C."/>
            <person name="Cichocki N."/>
            <person name="Clum A."/>
            <person name="Culley D."/>
            <person name="Crous P.W."/>
            <person name="Fauchery L."/>
            <person name="Girlanda M."/>
            <person name="Hayes R.D."/>
            <person name="Keri Z."/>
            <person name="LaButti K."/>
            <person name="Lipzen A."/>
            <person name="Lombard V."/>
            <person name="Magnuson J."/>
            <person name="Maillard F."/>
            <person name="Murat C."/>
            <person name="Nolan M."/>
            <person name="Ohm R.A."/>
            <person name="Pangilinan J."/>
            <person name="Pereira M.F."/>
            <person name="Perotto S."/>
            <person name="Peter M."/>
            <person name="Pfister S."/>
            <person name="Riley R."/>
            <person name="Sitrit Y."/>
            <person name="Stielow J.B."/>
            <person name="Szollosi G."/>
            <person name="Zifcakova L."/>
            <person name="Stursova M."/>
            <person name="Spatafora J.W."/>
            <person name="Tedersoo L."/>
            <person name="Vaario L.M."/>
            <person name="Yamada A."/>
            <person name="Yan M."/>
            <person name="Wang P."/>
            <person name="Xu J."/>
            <person name="Bruns T."/>
            <person name="Baldrian P."/>
            <person name="Vilgalys R."/>
            <person name="Dunand C."/>
            <person name="Henrissat B."/>
            <person name="Grigoriev I.V."/>
            <person name="Hibbett D."/>
            <person name="Nagy L.G."/>
            <person name="Martin F.M."/>
        </authorList>
    </citation>
    <scope>NUCLEOTIDE SEQUENCE</scope>
    <source>
        <strain evidence="8">UH-Tt-Lm1</strain>
    </source>
</reference>
<evidence type="ECO:0000256" key="3">
    <source>
        <dbReference type="ARBA" id="ARBA00022630"/>
    </source>
</evidence>
<comment type="cofactor">
    <cofactor evidence="1 6">
        <name>FAD</name>
        <dbReference type="ChEBI" id="CHEBI:57692"/>
    </cofactor>
</comment>
<dbReference type="PROSITE" id="PS00677">
    <property type="entry name" value="DAO"/>
    <property type="match status" value="1"/>
</dbReference>
<dbReference type="Pfam" id="PF01266">
    <property type="entry name" value="DAO"/>
    <property type="match status" value="1"/>
</dbReference>
<dbReference type="GO" id="GO:0071949">
    <property type="term" value="F:FAD binding"/>
    <property type="evidence" value="ECO:0007669"/>
    <property type="project" value="InterPro"/>
</dbReference>
<dbReference type="GO" id="GO:0005737">
    <property type="term" value="C:cytoplasm"/>
    <property type="evidence" value="ECO:0007669"/>
    <property type="project" value="TreeGrafter"/>
</dbReference>
<dbReference type="SUPFAM" id="SSF51971">
    <property type="entry name" value="Nucleotide-binding domain"/>
    <property type="match status" value="1"/>
</dbReference>
<dbReference type="EMBL" id="WIUZ02000004">
    <property type="protein sequence ID" value="KAF9788342.1"/>
    <property type="molecule type" value="Genomic_DNA"/>
</dbReference>
<keyword evidence="9" id="KW-1185">Reference proteome</keyword>
<name>A0A9P6HJ48_9AGAM</name>
<evidence type="ECO:0000256" key="1">
    <source>
        <dbReference type="ARBA" id="ARBA00001974"/>
    </source>
</evidence>
<accession>A0A9P6HJ48</accession>
<evidence type="ECO:0000256" key="2">
    <source>
        <dbReference type="ARBA" id="ARBA00006730"/>
    </source>
</evidence>
<feature type="binding site" evidence="6">
    <location>
        <position position="299"/>
    </location>
    <ligand>
        <name>D-dopa</name>
        <dbReference type="ChEBI" id="CHEBI:149689"/>
    </ligand>
</feature>
<proteinExistence type="inferred from homology"/>
<dbReference type="Gene3D" id="3.40.50.720">
    <property type="entry name" value="NAD(P)-binding Rossmann-like Domain"/>
    <property type="match status" value="1"/>
</dbReference>
<feature type="domain" description="FAD dependent oxidoreductase" evidence="7">
    <location>
        <begin position="8"/>
        <end position="336"/>
    </location>
</feature>
<evidence type="ECO:0000313" key="9">
    <source>
        <dbReference type="Proteomes" id="UP000736335"/>
    </source>
</evidence>
<organism evidence="8 9">
    <name type="scientific">Thelephora terrestris</name>
    <dbReference type="NCBI Taxonomy" id="56493"/>
    <lineage>
        <taxon>Eukaryota</taxon>
        <taxon>Fungi</taxon>
        <taxon>Dikarya</taxon>
        <taxon>Basidiomycota</taxon>
        <taxon>Agaricomycotina</taxon>
        <taxon>Agaricomycetes</taxon>
        <taxon>Thelephorales</taxon>
        <taxon>Thelephoraceae</taxon>
        <taxon>Thelephora</taxon>
    </lineage>
</organism>
<keyword evidence="3" id="KW-0285">Flavoprotein</keyword>
<dbReference type="GO" id="GO:0003884">
    <property type="term" value="F:D-amino-acid oxidase activity"/>
    <property type="evidence" value="ECO:0007669"/>
    <property type="project" value="InterPro"/>
</dbReference>
<dbReference type="AlphaFoldDB" id="A0A9P6HJ48"/>
<dbReference type="OrthoDB" id="2015447at2759"/>
<dbReference type="InterPro" id="IPR023209">
    <property type="entry name" value="DAO"/>
</dbReference>
<feature type="binding site" evidence="6">
    <location>
        <position position="326"/>
    </location>
    <ligand>
        <name>D-dopa</name>
        <dbReference type="ChEBI" id="CHEBI:149689"/>
    </ligand>
</feature>
<dbReference type="InterPro" id="IPR006181">
    <property type="entry name" value="D-amino_acid_oxidase_CS"/>
</dbReference>